<name>A0A9J9HBF6_RHIWR</name>
<dbReference type="SUPFAM" id="SSF56112">
    <property type="entry name" value="Protein kinase-like (PK-like)"/>
    <property type="match status" value="1"/>
</dbReference>
<dbReference type="PANTHER" id="PTHR23020:SF41">
    <property type="entry name" value="AMINOGLYCOSIDE PHOSPHOTRANSFERASE DOMAIN-CONTAINING PROTEIN"/>
    <property type="match status" value="1"/>
</dbReference>
<keyword evidence="3" id="KW-1185">Reference proteome</keyword>
<sequence>MDLAGKFWRGSGVVRFGSQVAWEGLTRYCPTDPDKVPASAARISPQWLNAVLCRDTPGAEITEIDVTGGSDGTNTRRALRVGYNEAGMAAGLPTELFVKSATAMRTRMMNTLTTRGESEVIFYQSMRPRLPIEAPRAIYAGFDRSSGRMLIIFPNMAAAGTRFLDPSHHVTREQAEGMIDLLAGYQSATWNSPELRSSRSFPTTLRYQELINVRALPFEKRGAVGLDRAARVMPDALNRIDRNRLWRLHMASIKRLEKRAHVLTHYDMHVGNWYITGDGRMGLTDWSMRFGHWSADLTYMLLSALRIEDRRAWERDLLKRYREQLASGGVKDGLPSDDEVWAEYRRQTFHPLYFWLTTIGAGVLQPDMQPDHISLANLERMGQAMVDLDSFSAIEEVM</sequence>
<evidence type="ECO:0000313" key="3">
    <source>
        <dbReference type="Proteomes" id="UP000001989"/>
    </source>
</evidence>
<dbReference type="InterPro" id="IPR011009">
    <property type="entry name" value="Kinase-like_dom_sf"/>
</dbReference>
<dbReference type="Pfam" id="PF01636">
    <property type="entry name" value="APH"/>
    <property type="match status" value="1"/>
</dbReference>
<organism evidence="2 3">
    <name type="scientific">Rhizorhabdus wittichii (strain DSM 6014 / CCUG 31198 / JCM 15750 / NBRC 105917 / EY 4224 / RW1)</name>
    <name type="common">Sphingomonas wittichii</name>
    <dbReference type="NCBI Taxonomy" id="392499"/>
    <lineage>
        <taxon>Bacteria</taxon>
        <taxon>Pseudomonadati</taxon>
        <taxon>Pseudomonadota</taxon>
        <taxon>Alphaproteobacteria</taxon>
        <taxon>Sphingomonadales</taxon>
        <taxon>Sphingomonadaceae</taxon>
        <taxon>Rhizorhabdus</taxon>
    </lineage>
</organism>
<dbReference type="AlphaFoldDB" id="A0A9J9HBF6"/>
<dbReference type="InterPro" id="IPR052961">
    <property type="entry name" value="Oxido-Kinase-like_Enzymes"/>
</dbReference>
<proteinExistence type="predicted"/>
<accession>A0A9J9HBF6</accession>
<feature type="domain" description="Aminoglycoside phosphotransferase" evidence="1">
    <location>
        <begin position="118"/>
        <end position="322"/>
    </location>
</feature>
<dbReference type="Gene3D" id="3.90.1200.10">
    <property type="match status" value="1"/>
</dbReference>
<evidence type="ECO:0000259" key="1">
    <source>
        <dbReference type="Pfam" id="PF01636"/>
    </source>
</evidence>
<gene>
    <name evidence="2" type="ordered locus">Swit_2018</name>
</gene>
<dbReference type="KEGG" id="swi:Swit_2018"/>
<dbReference type="EMBL" id="CP000699">
    <property type="protein sequence ID" value="ABQ68377.1"/>
    <property type="molecule type" value="Genomic_DNA"/>
</dbReference>
<dbReference type="PANTHER" id="PTHR23020">
    <property type="entry name" value="UNCHARACTERIZED NUCLEAR HORMONE RECEPTOR-RELATED"/>
    <property type="match status" value="1"/>
</dbReference>
<evidence type="ECO:0000313" key="2">
    <source>
        <dbReference type="EMBL" id="ABQ68377.1"/>
    </source>
</evidence>
<protein>
    <recommendedName>
        <fullName evidence="1">Aminoglycoside phosphotransferase domain-containing protein</fullName>
    </recommendedName>
</protein>
<reference evidence="2 3" key="1">
    <citation type="journal article" date="2010" name="J. Bacteriol.">
        <title>Genome sequence of the dioxin-mineralizing bacterium Sphingomonas wittichii RW1.</title>
        <authorList>
            <person name="Miller T.R."/>
            <person name="Delcher A.L."/>
            <person name="Salzberg S.L."/>
            <person name="Saunders E."/>
            <person name="Detter J.C."/>
            <person name="Halden R.U."/>
        </authorList>
    </citation>
    <scope>NUCLEOTIDE SEQUENCE [LARGE SCALE GENOMIC DNA]</scope>
    <source>
        <strain evidence="3">DSM 6014 / CCUG 31198 / JCM 15750 / NBRC 105917 / EY 4224 / RW1</strain>
    </source>
</reference>
<dbReference type="Proteomes" id="UP000001989">
    <property type="component" value="Chromosome"/>
</dbReference>
<dbReference type="InterPro" id="IPR002575">
    <property type="entry name" value="Aminoglycoside_PTrfase"/>
</dbReference>